<organism evidence="5 6">
    <name type="scientific">Pseudomonas alkylphenolica</name>
    <dbReference type="NCBI Taxonomy" id="237609"/>
    <lineage>
        <taxon>Bacteria</taxon>
        <taxon>Pseudomonadati</taxon>
        <taxon>Pseudomonadota</taxon>
        <taxon>Gammaproteobacteria</taxon>
        <taxon>Pseudomonadales</taxon>
        <taxon>Pseudomonadaceae</taxon>
        <taxon>Pseudomonas</taxon>
    </lineage>
</organism>
<dbReference type="InterPro" id="IPR009057">
    <property type="entry name" value="Homeodomain-like_sf"/>
</dbReference>
<dbReference type="SUPFAM" id="SSF46689">
    <property type="entry name" value="Homeodomain-like"/>
    <property type="match status" value="2"/>
</dbReference>
<keyword evidence="2" id="KW-0238">DNA-binding</keyword>
<dbReference type="InterPro" id="IPR018062">
    <property type="entry name" value="HTH_AraC-typ_CS"/>
</dbReference>
<dbReference type="AlphaFoldDB" id="A0A443ZW56"/>
<dbReference type="Pfam" id="PF12833">
    <property type="entry name" value="HTH_18"/>
    <property type="match status" value="1"/>
</dbReference>
<dbReference type="GO" id="GO:0003700">
    <property type="term" value="F:DNA-binding transcription factor activity"/>
    <property type="evidence" value="ECO:0007669"/>
    <property type="project" value="InterPro"/>
</dbReference>
<keyword evidence="1" id="KW-0805">Transcription regulation</keyword>
<dbReference type="GO" id="GO:0043565">
    <property type="term" value="F:sequence-specific DNA binding"/>
    <property type="evidence" value="ECO:0007669"/>
    <property type="project" value="InterPro"/>
</dbReference>
<comment type="caution">
    <text evidence="5">The sequence shown here is derived from an EMBL/GenBank/DDBJ whole genome shotgun (WGS) entry which is preliminary data.</text>
</comment>
<evidence type="ECO:0000313" key="5">
    <source>
        <dbReference type="EMBL" id="RWU25005.1"/>
    </source>
</evidence>
<dbReference type="Gene3D" id="3.40.50.880">
    <property type="match status" value="1"/>
</dbReference>
<dbReference type="GO" id="GO:0009893">
    <property type="term" value="P:positive regulation of metabolic process"/>
    <property type="evidence" value="ECO:0007669"/>
    <property type="project" value="UniProtKB-ARBA"/>
</dbReference>
<name>A0A443ZW56_9PSED</name>
<dbReference type="Gene3D" id="1.10.10.60">
    <property type="entry name" value="Homeodomain-like"/>
    <property type="match status" value="1"/>
</dbReference>
<accession>A0A443ZW56</accession>
<evidence type="ECO:0000256" key="3">
    <source>
        <dbReference type="ARBA" id="ARBA00023163"/>
    </source>
</evidence>
<dbReference type="PANTHER" id="PTHR43280:SF2">
    <property type="entry name" value="HTH-TYPE TRANSCRIPTIONAL REGULATOR EXSA"/>
    <property type="match status" value="1"/>
</dbReference>
<feature type="domain" description="HTH araC/xylS-type" evidence="4">
    <location>
        <begin position="224"/>
        <end position="322"/>
    </location>
</feature>
<evidence type="ECO:0000256" key="2">
    <source>
        <dbReference type="ARBA" id="ARBA00023125"/>
    </source>
</evidence>
<protein>
    <submittedName>
        <fullName evidence="5">Transcriptional regulator</fullName>
    </submittedName>
</protein>
<dbReference type="InterPro" id="IPR020449">
    <property type="entry name" value="Tscrpt_reg_AraC-type_HTH"/>
</dbReference>
<dbReference type="SMART" id="SM00342">
    <property type="entry name" value="HTH_ARAC"/>
    <property type="match status" value="1"/>
</dbReference>
<evidence type="ECO:0000256" key="1">
    <source>
        <dbReference type="ARBA" id="ARBA00023015"/>
    </source>
</evidence>
<dbReference type="InterPro" id="IPR029062">
    <property type="entry name" value="Class_I_gatase-like"/>
</dbReference>
<gene>
    <name evidence="5" type="ORF">DM813_04515</name>
</gene>
<dbReference type="SUPFAM" id="SSF52317">
    <property type="entry name" value="Class I glutamine amidotransferase-like"/>
    <property type="match status" value="1"/>
</dbReference>
<reference evidence="5 6" key="1">
    <citation type="submission" date="2018-06" db="EMBL/GenBank/DDBJ databases">
        <title>Bacteria isolated from soil of Wuhan.</title>
        <authorList>
            <person name="Wei X."/>
            <person name="Chunhua H."/>
        </authorList>
    </citation>
    <scope>NUCLEOTIDE SEQUENCE [LARGE SCALE GENOMIC DNA]</scope>
    <source>
        <strain evidence="6">xwS2</strain>
    </source>
</reference>
<dbReference type="PANTHER" id="PTHR43280">
    <property type="entry name" value="ARAC-FAMILY TRANSCRIPTIONAL REGULATOR"/>
    <property type="match status" value="1"/>
</dbReference>
<dbReference type="PROSITE" id="PS00041">
    <property type="entry name" value="HTH_ARAC_FAMILY_1"/>
    <property type="match status" value="1"/>
</dbReference>
<dbReference type="Proteomes" id="UP000288983">
    <property type="component" value="Unassembled WGS sequence"/>
</dbReference>
<sequence length="329" mass="36763">MPHAAILLYDGCYMSSLGGVVDILQVANAHLPHTAAASFRYSWDFISLQGGDVMASNGLALSTRKPYANEHFDFVYIPANHYRGYKVFMEMLETLGETYDWLIAQWESGALLVATCTGTFILAKTGLLEGRVATTTWWLEEQFRSWFPGVNLQMKTILTEVDGLLCAGALSSYHLQSIKLIEKFSGASLAALCAKSMLIDVSQTLQTPYVPLLAHKTHSDALVLRAQTYMQENFAGRVRLTDLADRLAVSERTLIRRFNNVLGQSPLYYLQNLRIEAARSLLESSELQVESIAEAVGYLDNSSFVRLFRERLGLTPGAYRKKFRLTTPP</sequence>
<evidence type="ECO:0000259" key="4">
    <source>
        <dbReference type="PROSITE" id="PS01124"/>
    </source>
</evidence>
<dbReference type="InterPro" id="IPR018060">
    <property type="entry name" value="HTH_AraC"/>
</dbReference>
<dbReference type="PRINTS" id="PR00032">
    <property type="entry name" value="HTHARAC"/>
</dbReference>
<proteinExistence type="predicted"/>
<dbReference type="PROSITE" id="PS01124">
    <property type="entry name" value="HTH_ARAC_FAMILY_2"/>
    <property type="match status" value="1"/>
</dbReference>
<evidence type="ECO:0000313" key="6">
    <source>
        <dbReference type="Proteomes" id="UP000288983"/>
    </source>
</evidence>
<dbReference type="EMBL" id="QJRG01000034">
    <property type="protein sequence ID" value="RWU25005.1"/>
    <property type="molecule type" value="Genomic_DNA"/>
</dbReference>
<dbReference type="OrthoDB" id="9803764at2"/>
<keyword evidence="3" id="KW-0804">Transcription</keyword>